<dbReference type="RefSeq" id="WP_124330604.1">
    <property type="nucleotide sequence ID" value="NZ_BEXT01000001.1"/>
</dbReference>
<organism evidence="1 2">
    <name type="scientific">Desulfonema ishimotonii</name>
    <dbReference type="NCBI Taxonomy" id="45657"/>
    <lineage>
        <taxon>Bacteria</taxon>
        <taxon>Pseudomonadati</taxon>
        <taxon>Thermodesulfobacteriota</taxon>
        <taxon>Desulfobacteria</taxon>
        <taxon>Desulfobacterales</taxon>
        <taxon>Desulfococcaceae</taxon>
        <taxon>Desulfonema</taxon>
    </lineage>
</organism>
<dbReference type="EMBL" id="BEXT01000001">
    <property type="protein sequence ID" value="GBC63549.1"/>
    <property type="molecule type" value="Genomic_DNA"/>
</dbReference>
<name>A0A401G2S4_9BACT</name>
<dbReference type="InterPro" id="IPR025354">
    <property type="entry name" value="DUF4258"/>
</dbReference>
<proteinExistence type="predicted"/>
<reference evidence="2" key="1">
    <citation type="submission" date="2017-11" db="EMBL/GenBank/DDBJ databases">
        <authorList>
            <person name="Watanabe M."/>
            <person name="Kojima H."/>
        </authorList>
    </citation>
    <scope>NUCLEOTIDE SEQUENCE [LARGE SCALE GENOMIC DNA]</scope>
    <source>
        <strain evidence="2">Tokyo 01</strain>
    </source>
</reference>
<evidence type="ECO:0000313" key="2">
    <source>
        <dbReference type="Proteomes" id="UP000288096"/>
    </source>
</evidence>
<keyword evidence="2" id="KW-1185">Reference proteome</keyword>
<evidence type="ECO:0000313" key="1">
    <source>
        <dbReference type="EMBL" id="GBC63549.1"/>
    </source>
</evidence>
<dbReference type="AlphaFoldDB" id="A0A401G2S4"/>
<gene>
    <name evidence="1" type="ORF">DENIS_4547</name>
</gene>
<dbReference type="Pfam" id="PF14076">
    <property type="entry name" value="DUF4258"/>
    <property type="match status" value="1"/>
</dbReference>
<dbReference type="Proteomes" id="UP000288096">
    <property type="component" value="Unassembled WGS sequence"/>
</dbReference>
<reference evidence="2" key="2">
    <citation type="submission" date="2019-01" db="EMBL/GenBank/DDBJ databases">
        <title>Genome sequence of Desulfonema ishimotonii strain Tokyo 01.</title>
        <authorList>
            <person name="Fukui M."/>
        </authorList>
    </citation>
    <scope>NUCLEOTIDE SEQUENCE [LARGE SCALE GENOMIC DNA]</scope>
    <source>
        <strain evidence="2">Tokyo 01</strain>
    </source>
</reference>
<protein>
    <submittedName>
        <fullName evidence="1">DUF4258 domain-containing protein</fullName>
    </submittedName>
</protein>
<accession>A0A401G2S4</accession>
<dbReference type="OrthoDB" id="5471681at2"/>
<sequence length="116" mass="13210">MRSSPSHLNFPATIESVPLTFHAKNRMNSRGVTPAAVKAVLRYGRCTYIRGAKIYAIGKKEVEYFRETGVDLSGYEGIHAVCSTDENSVITVYRNHNFRKLRPRGRCQKWYPACKN</sequence>
<comment type="caution">
    <text evidence="1">The sequence shown here is derived from an EMBL/GenBank/DDBJ whole genome shotgun (WGS) entry which is preliminary data.</text>
</comment>